<protein>
    <submittedName>
        <fullName evidence="2">Uncharacterized protein</fullName>
    </submittedName>
</protein>
<feature type="compositionally biased region" description="Basic and acidic residues" evidence="1">
    <location>
        <begin position="12"/>
        <end position="23"/>
    </location>
</feature>
<proteinExistence type="predicted"/>
<dbReference type="EMBL" id="JBHSKJ010000004">
    <property type="protein sequence ID" value="MFC5144847.1"/>
    <property type="molecule type" value="Genomic_DNA"/>
</dbReference>
<organism evidence="2 3">
    <name type="scientific">Streptomyces aureoversilis</name>
    <dbReference type="NCBI Taxonomy" id="67277"/>
    <lineage>
        <taxon>Bacteria</taxon>
        <taxon>Bacillati</taxon>
        <taxon>Actinomycetota</taxon>
        <taxon>Actinomycetes</taxon>
        <taxon>Kitasatosporales</taxon>
        <taxon>Streptomycetaceae</taxon>
        <taxon>Streptomyces</taxon>
    </lineage>
</organism>
<accession>A0ABV9ZU31</accession>
<gene>
    <name evidence="2" type="ORF">ACFPP6_09210</name>
</gene>
<name>A0ABV9ZU31_9ACTN</name>
<sequence length="61" mass="7109">MAWLTRRKHKEAHAAEEKRKQQDRAAGAGKAREETKDDDVYKTPPEQDVLGWGHRHDYPPD</sequence>
<dbReference type="RefSeq" id="WP_382038954.1">
    <property type="nucleotide sequence ID" value="NZ_JBHSKJ010000004.1"/>
</dbReference>
<comment type="caution">
    <text evidence="2">The sequence shown here is derived from an EMBL/GenBank/DDBJ whole genome shotgun (WGS) entry which is preliminary data.</text>
</comment>
<evidence type="ECO:0000313" key="2">
    <source>
        <dbReference type="EMBL" id="MFC5144847.1"/>
    </source>
</evidence>
<evidence type="ECO:0000313" key="3">
    <source>
        <dbReference type="Proteomes" id="UP001596222"/>
    </source>
</evidence>
<feature type="compositionally biased region" description="Basic and acidic residues" evidence="1">
    <location>
        <begin position="30"/>
        <end position="41"/>
    </location>
</feature>
<evidence type="ECO:0000256" key="1">
    <source>
        <dbReference type="SAM" id="MobiDB-lite"/>
    </source>
</evidence>
<reference evidence="3" key="1">
    <citation type="journal article" date="2019" name="Int. J. Syst. Evol. Microbiol.">
        <title>The Global Catalogue of Microorganisms (GCM) 10K type strain sequencing project: providing services to taxonomists for standard genome sequencing and annotation.</title>
        <authorList>
            <consortium name="The Broad Institute Genomics Platform"/>
            <consortium name="The Broad Institute Genome Sequencing Center for Infectious Disease"/>
            <person name="Wu L."/>
            <person name="Ma J."/>
        </authorList>
    </citation>
    <scope>NUCLEOTIDE SEQUENCE [LARGE SCALE GENOMIC DNA]</scope>
    <source>
        <strain evidence="3">CGMCC 4.1641</strain>
    </source>
</reference>
<feature type="region of interest" description="Disordered" evidence="1">
    <location>
        <begin position="1"/>
        <end position="61"/>
    </location>
</feature>
<dbReference type="Proteomes" id="UP001596222">
    <property type="component" value="Unassembled WGS sequence"/>
</dbReference>
<feature type="compositionally biased region" description="Basic residues" evidence="1">
    <location>
        <begin position="1"/>
        <end position="11"/>
    </location>
</feature>
<keyword evidence="3" id="KW-1185">Reference proteome</keyword>